<dbReference type="AlphaFoldDB" id="A0A6C0KHA9"/>
<evidence type="ECO:0000313" key="1">
    <source>
        <dbReference type="EMBL" id="QHU17382.1"/>
    </source>
</evidence>
<sequence length="72" mass="8144">MVQTRSQAKLARPLLAPFVFDFDESSAAWKANKKRMGNGTYKYICGVLTKNNTLCQRTPLANHCHCAQHQSF</sequence>
<organism evidence="1">
    <name type="scientific">viral metagenome</name>
    <dbReference type="NCBI Taxonomy" id="1070528"/>
    <lineage>
        <taxon>unclassified sequences</taxon>
        <taxon>metagenomes</taxon>
        <taxon>organismal metagenomes</taxon>
    </lineage>
</organism>
<dbReference type="EMBL" id="MN740903">
    <property type="protein sequence ID" value="QHU17382.1"/>
    <property type="molecule type" value="Genomic_DNA"/>
</dbReference>
<proteinExistence type="predicted"/>
<name>A0A6C0KHA9_9ZZZZ</name>
<protein>
    <submittedName>
        <fullName evidence="1">Uncharacterized protein</fullName>
    </submittedName>
</protein>
<reference evidence="1" key="1">
    <citation type="journal article" date="2020" name="Nature">
        <title>Giant virus diversity and host interactions through global metagenomics.</title>
        <authorList>
            <person name="Schulz F."/>
            <person name="Roux S."/>
            <person name="Paez-Espino D."/>
            <person name="Jungbluth S."/>
            <person name="Walsh D.A."/>
            <person name="Denef V.J."/>
            <person name="McMahon K.D."/>
            <person name="Konstantinidis K.T."/>
            <person name="Eloe-Fadrosh E.A."/>
            <person name="Kyrpides N.C."/>
            <person name="Woyke T."/>
        </authorList>
    </citation>
    <scope>NUCLEOTIDE SEQUENCE</scope>
    <source>
        <strain evidence="1">GVMAG-S-3300012000-57</strain>
    </source>
</reference>
<accession>A0A6C0KHA9</accession>